<organism evidence="1">
    <name type="scientific">uncultured Caudovirales phage</name>
    <dbReference type="NCBI Taxonomy" id="2100421"/>
    <lineage>
        <taxon>Viruses</taxon>
        <taxon>Duplodnaviria</taxon>
        <taxon>Heunggongvirae</taxon>
        <taxon>Uroviricota</taxon>
        <taxon>Caudoviricetes</taxon>
        <taxon>Peduoviridae</taxon>
        <taxon>Maltschvirus</taxon>
        <taxon>Maltschvirus maltsch</taxon>
    </lineage>
</organism>
<protein>
    <submittedName>
        <fullName evidence="1">Uncharacterized protein</fullName>
    </submittedName>
</protein>
<reference evidence="1" key="1">
    <citation type="submission" date="2020-04" db="EMBL/GenBank/DDBJ databases">
        <authorList>
            <person name="Chiriac C."/>
            <person name="Salcher M."/>
            <person name="Ghai R."/>
            <person name="Kavagutti S V."/>
        </authorList>
    </citation>
    <scope>NUCLEOTIDE SEQUENCE</scope>
</reference>
<dbReference type="EMBL" id="LR796415">
    <property type="protein sequence ID" value="CAB4143145.1"/>
    <property type="molecule type" value="Genomic_DNA"/>
</dbReference>
<gene>
    <name evidence="1" type="ORF">UFOVP434_85</name>
</gene>
<accession>A0A6J5M7Z6</accession>
<proteinExistence type="predicted"/>
<sequence length="126" mass="14490">MKHLFKIPEYFGHDLIQWAITKQKTELLLDCSASGNVKPSIIVLCKHLGEDFTFTKQFYLDACRDSGGWSEEELVAMTDTELVHKAVFANIPDHSDFIIDILEAIQDKTIDRNLVRKIAKIYDDME</sequence>
<name>A0A6J5M7Z6_9CAUD</name>
<evidence type="ECO:0000313" key="1">
    <source>
        <dbReference type="EMBL" id="CAB4143145.1"/>
    </source>
</evidence>